<feature type="region of interest" description="Disordered" evidence="1">
    <location>
        <begin position="55"/>
        <end position="83"/>
    </location>
</feature>
<evidence type="ECO:0000259" key="2">
    <source>
        <dbReference type="Pfam" id="PF01636"/>
    </source>
</evidence>
<dbReference type="EMBL" id="KZ678128">
    <property type="protein sequence ID" value="PSN74589.1"/>
    <property type="molecule type" value="Genomic_DNA"/>
</dbReference>
<dbReference type="OrthoDB" id="5598852at2759"/>
<evidence type="ECO:0000313" key="4">
    <source>
        <dbReference type="Proteomes" id="UP000240883"/>
    </source>
</evidence>
<accession>A0A2T2PAA1</accession>
<protein>
    <recommendedName>
        <fullName evidence="2">Aminoglycoside phosphotransferase domain-containing protein</fullName>
    </recommendedName>
</protein>
<gene>
    <name evidence="3" type="ORF">BS50DRAFT_539961</name>
</gene>
<reference evidence="3 4" key="1">
    <citation type="journal article" date="2018" name="Front. Microbiol.">
        <title>Genome-Wide Analysis of Corynespora cassiicola Leaf Fall Disease Putative Effectors.</title>
        <authorList>
            <person name="Lopez D."/>
            <person name="Ribeiro S."/>
            <person name="Label P."/>
            <person name="Fumanal B."/>
            <person name="Venisse J.S."/>
            <person name="Kohler A."/>
            <person name="de Oliveira R.R."/>
            <person name="Labutti K."/>
            <person name="Lipzen A."/>
            <person name="Lail K."/>
            <person name="Bauer D."/>
            <person name="Ohm R.A."/>
            <person name="Barry K.W."/>
            <person name="Spatafora J."/>
            <person name="Grigoriev I.V."/>
            <person name="Martin F.M."/>
            <person name="Pujade-Renaud V."/>
        </authorList>
    </citation>
    <scope>NUCLEOTIDE SEQUENCE [LARGE SCALE GENOMIC DNA]</scope>
    <source>
        <strain evidence="3 4">Philippines</strain>
    </source>
</reference>
<evidence type="ECO:0000313" key="3">
    <source>
        <dbReference type="EMBL" id="PSN74589.1"/>
    </source>
</evidence>
<dbReference type="AlphaFoldDB" id="A0A2T2PAA1"/>
<dbReference type="PANTHER" id="PTHR21310">
    <property type="entry name" value="AMINOGLYCOSIDE PHOSPHOTRANSFERASE-RELATED-RELATED"/>
    <property type="match status" value="1"/>
</dbReference>
<dbReference type="SUPFAM" id="SSF56112">
    <property type="entry name" value="Protein kinase-like (PK-like)"/>
    <property type="match status" value="1"/>
</dbReference>
<feature type="domain" description="Aminoglycoside phosphotransferase" evidence="2">
    <location>
        <begin position="214"/>
        <end position="276"/>
    </location>
</feature>
<dbReference type="Pfam" id="PF01636">
    <property type="entry name" value="APH"/>
    <property type="match status" value="1"/>
</dbReference>
<evidence type="ECO:0000256" key="1">
    <source>
        <dbReference type="SAM" id="MobiDB-lite"/>
    </source>
</evidence>
<sequence length="380" mass="43265">MSPNLPTTFWARMELDEQYHDLCLKAVNDIFPGHAIKELSGQGYCSFTLEVSQEEGSRTSSEDLADSASDKSSNSPSPSPTCTSSIVQIRPYQHYLDIHVAQAATTVYSPYAPRISTLNMRLPGRLMAFEMERLPGIPYSLSQPRLDSLSPDIQKRQVNLIRSFASFIACSWPNPLRNKHSSRSTRADSPMSDVTDLLSECTGKVGRDITLKLQRLSNELADRRLRARAQETLHALLRIRDYPVSVCHGDLIPTNMLVDPATWAITGVVDWAEAEYLPFGTCLYGLEHLLGYLDTTDRAGEKRWRYYDNAGTLRQFFWTSLIDQVPELRERTRSIMLMRDVGVLLWYGYAWDEGRIDRVVWDGRDDDEMECLRVFLGVPR</sequence>
<dbReference type="PANTHER" id="PTHR21310:SF59">
    <property type="entry name" value="AMINOGLYCOSIDE PHOSPHOTRANSFERASE DOMAIN-CONTAINING PROTEIN"/>
    <property type="match status" value="1"/>
</dbReference>
<dbReference type="InterPro" id="IPR002575">
    <property type="entry name" value="Aminoglycoside_PTrfase"/>
</dbReference>
<dbReference type="InterPro" id="IPR051678">
    <property type="entry name" value="AGP_Transferase"/>
</dbReference>
<name>A0A2T2PAA1_CORCC</name>
<dbReference type="Proteomes" id="UP000240883">
    <property type="component" value="Unassembled WGS sequence"/>
</dbReference>
<proteinExistence type="predicted"/>
<keyword evidence="4" id="KW-1185">Reference proteome</keyword>
<dbReference type="InterPro" id="IPR011009">
    <property type="entry name" value="Kinase-like_dom_sf"/>
</dbReference>
<dbReference type="Gene3D" id="3.90.1200.10">
    <property type="match status" value="1"/>
</dbReference>
<feature type="compositionally biased region" description="Low complexity" evidence="1">
    <location>
        <begin position="66"/>
        <end position="83"/>
    </location>
</feature>
<dbReference type="STRING" id="1448308.A0A2T2PAA1"/>
<organism evidence="3 4">
    <name type="scientific">Corynespora cassiicola Philippines</name>
    <dbReference type="NCBI Taxonomy" id="1448308"/>
    <lineage>
        <taxon>Eukaryota</taxon>
        <taxon>Fungi</taxon>
        <taxon>Dikarya</taxon>
        <taxon>Ascomycota</taxon>
        <taxon>Pezizomycotina</taxon>
        <taxon>Dothideomycetes</taxon>
        <taxon>Pleosporomycetidae</taxon>
        <taxon>Pleosporales</taxon>
        <taxon>Corynesporascaceae</taxon>
        <taxon>Corynespora</taxon>
    </lineage>
</organism>